<proteinExistence type="predicted"/>
<dbReference type="AlphaFoldDB" id="A0A9D4KB11"/>
<gene>
    <name evidence="1" type="ORF">DPMN_109375</name>
</gene>
<sequence>MAPRAAAYSPSDMSYTIIDPGMQQMSPPHTKLHSRATRGCDGRVCKTCTTS</sequence>
<name>A0A9D4KB11_DREPO</name>
<reference evidence="1" key="1">
    <citation type="journal article" date="2019" name="bioRxiv">
        <title>The Genome of the Zebra Mussel, Dreissena polymorpha: A Resource for Invasive Species Research.</title>
        <authorList>
            <person name="McCartney M.A."/>
            <person name="Auch B."/>
            <person name="Kono T."/>
            <person name="Mallez S."/>
            <person name="Zhang Y."/>
            <person name="Obille A."/>
            <person name="Becker A."/>
            <person name="Abrahante J.E."/>
            <person name="Garbe J."/>
            <person name="Badalamenti J.P."/>
            <person name="Herman A."/>
            <person name="Mangelson H."/>
            <person name="Liachko I."/>
            <person name="Sullivan S."/>
            <person name="Sone E.D."/>
            <person name="Koren S."/>
            <person name="Silverstein K.A.T."/>
            <person name="Beckman K.B."/>
            <person name="Gohl D.M."/>
        </authorList>
    </citation>
    <scope>NUCLEOTIDE SEQUENCE</scope>
    <source>
        <strain evidence="1">Duluth1</strain>
        <tissue evidence="1">Whole animal</tissue>
    </source>
</reference>
<comment type="caution">
    <text evidence="1">The sequence shown here is derived from an EMBL/GenBank/DDBJ whole genome shotgun (WGS) entry which is preliminary data.</text>
</comment>
<evidence type="ECO:0000313" key="2">
    <source>
        <dbReference type="Proteomes" id="UP000828390"/>
    </source>
</evidence>
<reference evidence="1" key="2">
    <citation type="submission" date="2020-11" db="EMBL/GenBank/DDBJ databases">
        <authorList>
            <person name="McCartney M.A."/>
            <person name="Auch B."/>
            <person name="Kono T."/>
            <person name="Mallez S."/>
            <person name="Becker A."/>
            <person name="Gohl D.M."/>
            <person name="Silverstein K.A.T."/>
            <person name="Koren S."/>
            <person name="Bechman K.B."/>
            <person name="Herman A."/>
            <person name="Abrahante J.E."/>
            <person name="Garbe J."/>
        </authorList>
    </citation>
    <scope>NUCLEOTIDE SEQUENCE</scope>
    <source>
        <strain evidence="1">Duluth1</strain>
        <tissue evidence="1">Whole animal</tissue>
    </source>
</reference>
<dbReference type="EMBL" id="JAIWYP010000004">
    <property type="protein sequence ID" value="KAH3836006.1"/>
    <property type="molecule type" value="Genomic_DNA"/>
</dbReference>
<dbReference type="Proteomes" id="UP000828390">
    <property type="component" value="Unassembled WGS sequence"/>
</dbReference>
<organism evidence="1 2">
    <name type="scientific">Dreissena polymorpha</name>
    <name type="common">Zebra mussel</name>
    <name type="synonym">Mytilus polymorpha</name>
    <dbReference type="NCBI Taxonomy" id="45954"/>
    <lineage>
        <taxon>Eukaryota</taxon>
        <taxon>Metazoa</taxon>
        <taxon>Spiralia</taxon>
        <taxon>Lophotrochozoa</taxon>
        <taxon>Mollusca</taxon>
        <taxon>Bivalvia</taxon>
        <taxon>Autobranchia</taxon>
        <taxon>Heteroconchia</taxon>
        <taxon>Euheterodonta</taxon>
        <taxon>Imparidentia</taxon>
        <taxon>Neoheterodontei</taxon>
        <taxon>Myida</taxon>
        <taxon>Dreissenoidea</taxon>
        <taxon>Dreissenidae</taxon>
        <taxon>Dreissena</taxon>
    </lineage>
</organism>
<keyword evidence="2" id="KW-1185">Reference proteome</keyword>
<evidence type="ECO:0000313" key="1">
    <source>
        <dbReference type="EMBL" id="KAH3836006.1"/>
    </source>
</evidence>
<protein>
    <submittedName>
        <fullName evidence="1">Uncharacterized protein</fullName>
    </submittedName>
</protein>
<accession>A0A9D4KB11</accession>